<dbReference type="InterPro" id="IPR011330">
    <property type="entry name" value="Glyco_hydro/deAcase_b/a-brl"/>
</dbReference>
<protein>
    <submittedName>
        <fullName evidence="8">Glycosyltransferase</fullName>
        <ecNumber evidence="8">2.4.-.-</ecNumber>
    </submittedName>
</protein>
<evidence type="ECO:0000313" key="8">
    <source>
        <dbReference type="EMBL" id="WXB92033.1"/>
    </source>
</evidence>
<feature type="domain" description="Glycoside hydrolase family 57 N-terminal" evidence="6">
    <location>
        <begin position="90"/>
        <end position="190"/>
    </location>
</feature>
<dbReference type="PANTHER" id="PTHR45947">
    <property type="entry name" value="SULFOQUINOVOSYL TRANSFERASE SQD2"/>
    <property type="match status" value="1"/>
</dbReference>
<dbReference type="Gene3D" id="3.40.50.2000">
    <property type="entry name" value="Glycogen Phosphorylase B"/>
    <property type="match status" value="2"/>
</dbReference>
<name>A0ABZ2N2U9_9BACI</name>
<dbReference type="CDD" id="cd03801">
    <property type="entry name" value="GT4_PimA-like"/>
    <property type="match status" value="1"/>
</dbReference>
<proteinExistence type="inferred from homology"/>
<comment type="similarity">
    <text evidence="2">Belongs to the glycosyltransferase group 1 family. Glycosyltransferase 4 subfamily.</text>
</comment>
<dbReference type="InterPro" id="IPR004300">
    <property type="entry name" value="Glyco_hydro_57_N"/>
</dbReference>
<dbReference type="InterPro" id="IPR001296">
    <property type="entry name" value="Glyco_trans_1"/>
</dbReference>
<evidence type="ECO:0000259" key="5">
    <source>
        <dbReference type="Pfam" id="PF00534"/>
    </source>
</evidence>
<evidence type="ECO:0000256" key="1">
    <source>
        <dbReference type="ARBA" id="ARBA00006821"/>
    </source>
</evidence>
<keyword evidence="8" id="KW-0328">Glycosyltransferase</keyword>
<dbReference type="Pfam" id="PF00534">
    <property type="entry name" value="Glycos_transf_1"/>
    <property type="match status" value="1"/>
</dbReference>
<evidence type="ECO:0000256" key="3">
    <source>
        <dbReference type="ARBA" id="ARBA00023277"/>
    </source>
</evidence>
<feature type="domain" description="Glycosyltransferase subfamily 4-like N-terminal" evidence="7">
    <location>
        <begin position="398"/>
        <end position="568"/>
    </location>
</feature>
<dbReference type="RefSeq" id="WP_338750107.1">
    <property type="nucleotide sequence ID" value="NZ_CP147404.1"/>
</dbReference>
<dbReference type="InterPro" id="IPR027291">
    <property type="entry name" value="Glyco_hydro_38_N_sf"/>
</dbReference>
<dbReference type="Gene3D" id="3.20.110.10">
    <property type="entry name" value="Glycoside hydrolase 38, N terminal domain"/>
    <property type="match status" value="1"/>
</dbReference>
<keyword evidence="8" id="KW-0808">Transferase</keyword>
<dbReference type="Proteomes" id="UP001387364">
    <property type="component" value="Chromosome"/>
</dbReference>
<dbReference type="GO" id="GO:0016757">
    <property type="term" value="F:glycosyltransferase activity"/>
    <property type="evidence" value="ECO:0007669"/>
    <property type="project" value="UniProtKB-KW"/>
</dbReference>
<evidence type="ECO:0000313" key="9">
    <source>
        <dbReference type="Proteomes" id="UP001387364"/>
    </source>
</evidence>
<dbReference type="InterPro" id="IPR050194">
    <property type="entry name" value="Glycosyltransferase_grp1"/>
</dbReference>
<evidence type="ECO:0000259" key="6">
    <source>
        <dbReference type="Pfam" id="PF03065"/>
    </source>
</evidence>
<evidence type="ECO:0000256" key="2">
    <source>
        <dbReference type="ARBA" id="ARBA00009481"/>
    </source>
</evidence>
<gene>
    <name evidence="8" type="ORF">WDJ61_12285</name>
</gene>
<accession>A0ABZ2N2U9</accession>
<dbReference type="EC" id="2.4.-.-" evidence="8"/>
<dbReference type="PANTHER" id="PTHR45947:SF3">
    <property type="entry name" value="SULFOQUINOVOSYL TRANSFERASE SQD2"/>
    <property type="match status" value="1"/>
</dbReference>
<comment type="similarity">
    <text evidence="1 4">Belongs to the glycosyl hydrolase 57 family.</text>
</comment>
<dbReference type="InterPro" id="IPR028098">
    <property type="entry name" value="Glyco_trans_4-like_N"/>
</dbReference>
<dbReference type="EMBL" id="CP147404">
    <property type="protein sequence ID" value="WXB92033.1"/>
    <property type="molecule type" value="Genomic_DNA"/>
</dbReference>
<dbReference type="SUPFAM" id="SSF88713">
    <property type="entry name" value="Glycoside hydrolase/deacetylase"/>
    <property type="match status" value="1"/>
</dbReference>
<evidence type="ECO:0000256" key="4">
    <source>
        <dbReference type="RuleBase" id="RU361196"/>
    </source>
</evidence>
<organism evidence="8 9">
    <name type="scientific">Bacillus kandeliae</name>
    <dbReference type="NCBI Taxonomy" id="3129297"/>
    <lineage>
        <taxon>Bacteria</taxon>
        <taxon>Bacillati</taxon>
        <taxon>Bacillota</taxon>
        <taxon>Bacilli</taxon>
        <taxon>Bacillales</taxon>
        <taxon>Bacillaceae</taxon>
        <taxon>Bacillus</taxon>
    </lineage>
</organism>
<evidence type="ECO:0000259" key="7">
    <source>
        <dbReference type="Pfam" id="PF13439"/>
    </source>
</evidence>
<dbReference type="SUPFAM" id="SSF53756">
    <property type="entry name" value="UDP-Glycosyltransferase/glycogen phosphorylase"/>
    <property type="match status" value="1"/>
</dbReference>
<keyword evidence="3 4" id="KW-0119">Carbohydrate metabolism</keyword>
<reference evidence="8 9" key="1">
    <citation type="submission" date="2024-02" db="EMBL/GenBank/DDBJ databases">
        <title>Seven novel Bacillus-like species.</title>
        <authorList>
            <person name="Liu G."/>
        </authorList>
    </citation>
    <scope>NUCLEOTIDE SEQUENCE [LARGE SCALE GENOMIC DNA]</scope>
    <source>
        <strain evidence="8 9">FJAT-52991</strain>
    </source>
</reference>
<sequence>MSEKQAFIILQPSVPFRPFLLFNQEETSSYLQAVLKEYLGLIDLLKKLPPSVHIGVVFNPLMINWFQSPSFKAAAEHYFSSVDDEEHLSLFEHWTEWHGELIESFNYYMKCGRLTAYPSTISDFPLTVLQTPEAISYQLHQTIQIWQACFQCTPNGLWLPQCAYTSGIDVFLKQFGITYIFLDHEALPQMEGEEKYTYKTAYGIEVQPIRIADCESLWEIGEISIYLPLSQASLALLHKLLKNIPKERVEARMAEEKLVHVPFSYLHFNQRPLLNDHAIECSMLAFEMERKIARVKERLPHEERFLLQALIQEWTYYLYAIAHDACEEERINYYQAFDYIYEGICQDLCDYDFIQQRYERLLSGISALSQEKKYESHHLPEEKKGVLLFTWEYPPRIVGGLSRHVHDLAMSLVKEGLDIYVITAVTADAPNYEYNEGVHVFRTGPLHSCEPNFLKWVADLNACMLRKAVELIGEKRIQLLHAHDWLVSYAALSCKEYFRLPLVTTVHATEFGRNQGDFTDMQLEISYIEKKLFNQSDYLIVCSQPMKEEVQTYYLEKPKPIFTIPNGVFLNEQKGVVMKQNEFPYVFSIGRMVKEKGFHLLIEAAGEILKKYNIQFIIAGKGPLLNYFRKEVEKRNLANFVHFIGFVTDEERWQLFTECEVAVFPSLYEPFGIVALEAMAAQRPVVVSRTGGLKSFVLHEETGLLFTPGDSWSLQLQLERLLHDRELKDRMRMNGYQLAKNVYSWEKISGQTKQVYDQAMVNLKMEGVRS</sequence>
<feature type="domain" description="Glycosyl transferase family 1" evidence="5">
    <location>
        <begin position="577"/>
        <end position="737"/>
    </location>
</feature>
<keyword evidence="9" id="KW-1185">Reference proteome</keyword>
<dbReference type="Pfam" id="PF03065">
    <property type="entry name" value="Glyco_hydro_57"/>
    <property type="match status" value="1"/>
</dbReference>
<dbReference type="Pfam" id="PF13439">
    <property type="entry name" value="Glyco_transf_4"/>
    <property type="match status" value="1"/>
</dbReference>